<protein>
    <recommendedName>
        <fullName evidence="3">DUF1189 domain-containing protein</fullName>
    </recommendedName>
</protein>
<keyword evidence="1" id="KW-0812">Transmembrane</keyword>
<reference evidence="2" key="1">
    <citation type="submission" date="2018-05" db="EMBL/GenBank/DDBJ databases">
        <authorList>
            <person name="Lanie J.A."/>
            <person name="Ng W.-L."/>
            <person name="Kazmierczak K.M."/>
            <person name="Andrzejewski T.M."/>
            <person name="Davidsen T.M."/>
            <person name="Wayne K.J."/>
            <person name="Tettelin H."/>
            <person name="Glass J.I."/>
            <person name="Rusch D."/>
            <person name="Podicherti R."/>
            <person name="Tsui H.-C.T."/>
            <person name="Winkler M.E."/>
        </authorList>
    </citation>
    <scope>NUCLEOTIDE SEQUENCE</scope>
</reference>
<sequence length="233" mass="26726">MRQYSNLHPLWMSYYAGELYEDVGRNWHGRGFRYLFLLLTITWIPVVIMISNQFDDWVDKNLPGIIEQAPEIKIENGKLSTVPRKPFIIDEPSTGKPLIIIDATGEYTSLEGVEAQFLLMEDRLLFRLETGEIQEAPVFQDVDETVVFNEDILYQLFDFLKGVLPFVLFPFAVIVSFMYRIIQVCVYAFIGTFLAQHVKTEISYETLLRLSAVSITPAVAVDTLNTLMDDALP</sequence>
<name>A0A382CC10_9ZZZZ</name>
<feature type="transmembrane region" description="Helical" evidence="1">
    <location>
        <begin position="163"/>
        <end position="190"/>
    </location>
</feature>
<proteinExistence type="predicted"/>
<evidence type="ECO:0008006" key="3">
    <source>
        <dbReference type="Google" id="ProtNLM"/>
    </source>
</evidence>
<dbReference type="Pfam" id="PF06691">
    <property type="entry name" value="DUF1189"/>
    <property type="match status" value="1"/>
</dbReference>
<evidence type="ECO:0000313" key="2">
    <source>
        <dbReference type="EMBL" id="SVB23616.1"/>
    </source>
</evidence>
<feature type="transmembrane region" description="Helical" evidence="1">
    <location>
        <begin position="34"/>
        <end position="54"/>
    </location>
</feature>
<organism evidence="2">
    <name type="scientific">marine metagenome</name>
    <dbReference type="NCBI Taxonomy" id="408172"/>
    <lineage>
        <taxon>unclassified sequences</taxon>
        <taxon>metagenomes</taxon>
        <taxon>ecological metagenomes</taxon>
    </lineage>
</organism>
<evidence type="ECO:0000256" key="1">
    <source>
        <dbReference type="SAM" id="Phobius"/>
    </source>
</evidence>
<keyword evidence="1" id="KW-0472">Membrane</keyword>
<dbReference type="InterPro" id="IPR009574">
    <property type="entry name" value="DUF1189"/>
</dbReference>
<gene>
    <name evidence="2" type="ORF">METZ01_LOCUS176470</name>
</gene>
<dbReference type="EMBL" id="UINC01033792">
    <property type="protein sequence ID" value="SVB23616.1"/>
    <property type="molecule type" value="Genomic_DNA"/>
</dbReference>
<keyword evidence="1" id="KW-1133">Transmembrane helix</keyword>
<feature type="non-terminal residue" evidence="2">
    <location>
        <position position="233"/>
    </location>
</feature>
<accession>A0A382CC10</accession>
<dbReference type="AlphaFoldDB" id="A0A382CC10"/>